<accession>W4HKF2</accession>
<feature type="transmembrane region" description="Helical" evidence="1">
    <location>
        <begin position="206"/>
        <end position="231"/>
    </location>
</feature>
<feature type="transmembrane region" description="Helical" evidence="1">
    <location>
        <begin position="178"/>
        <end position="200"/>
    </location>
</feature>
<dbReference type="STRING" id="1379903.ATO8_08421"/>
<feature type="transmembrane region" description="Helical" evidence="1">
    <location>
        <begin position="152"/>
        <end position="171"/>
    </location>
</feature>
<dbReference type="PATRIC" id="fig|1317118.6.peg.1745"/>
<dbReference type="Pfam" id="PF14329">
    <property type="entry name" value="DUF4386"/>
    <property type="match status" value="1"/>
</dbReference>
<comment type="caution">
    <text evidence="2">The sequence shown here is derived from an EMBL/GenBank/DDBJ whole genome shotgun (WGS) entry which is preliminary data.</text>
</comment>
<dbReference type="EMBL" id="AQQW01000004">
    <property type="protein sequence ID" value="ETW13222.1"/>
    <property type="molecule type" value="Genomic_DNA"/>
</dbReference>
<keyword evidence="1" id="KW-1133">Transmembrane helix</keyword>
<sequence length="251" mass="25951">MPVRFPISADPASRSFAKGAGALYLVIAAAGFFSILWVPSQLTVPGDPAATAAQVAENRGLFLAGVGGDVVMMTAEVVLSVMLYAMFRPFGAVLALAAMVARLMMAAVMAAMLLPQAGILALASHEAPLVALDAAQRAELAWVLRQAHDAGVWVWQVFFTLHLWLLGLLAWRSGAVPRVLAAGLVVGGTGYLVDSVRAVAAPGSDVLTGIGVALLGIVTLSEIGFALWLLVRGRVPSSRKAGIPRGASSQG</sequence>
<dbReference type="eggNOG" id="ENOG502ZF5I">
    <property type="taxonomic scope" value="Bacteria"/>
</dbReference>
<protein>
    <recommendedName>
        <fullName evidence="4">DUF4386 domain-containing protein</fullName>
    </recommendedName>
</protein>
<feature type="transmembrane region" description="Helical" evidence="1">
    <location>
        <begin position="21"/>
        <end position="40"/>
    </location>
</feature>
<dbReference type="Proteomes" id="UP000019063">
    <property type="component" value="Unassembled WGS sequence"/>
</dbReference>
<keyword evidence="3" id="KW-1185">Reference proteome</keyword>
<keyword evidence="1" id="KW-0812">Transmembrane</keyword>
<dbReference type="InterPro" id="IPR025495">
    <property type="entry name" value="DUF4386"/>
</dbReference>
<dbReference type="RefSeq" id="WP_043843671.1">
    <property type="nucleotide sequence ID" value="NZ_AQQW01000004.1"/>
</dbReference>
<keyword evidence="1" id="KW-0472">Membrane</keyword>
<proteinExistence type="predicted"/>
<organism evidence="2 3">
    <name type="scientific">Roseivivax marinus</name>
    <dbReference type="NCBI Taxonomy" id="1379903"/>
    <lineage>
        <taxon>Bacteria</taxon>
        <taxon>Pseudomonadati</taxon>
        <taxon>Pseudomonadota</taxon>
        <taxon>Alphaproteobacteria</taxon>
        <taxon>Rhodobacterales</taxon>
        <taxon>Roseobacteraceae</taxon>
        <taxon>Roseivivax</taxon>
    </lineage>
</organism>
<evidence type="ECO:0008006" key="4">
    <source>
        <dbReference type="Google" id="ProtNLM"/>
    </source>
</evidence>
<evidence type="ECO:0000313" key="3">
    <source>
        <dbReference type="Proteomes" id="UP000019063"/>
    </source>
</evidence>
<feature type="transmembrane region" description="Helical" evidence="1">
    <location>
        <begin position="92"/>
        <end position="114"/>
    </location>
</feature>
<evidence type="ECO:0000256" key="1">
    <source>
        <dbReference type="SAM" id="Phobius"/>
    </source>
</evidence>
<feature type="transmembrane region" description="Helical" evidence="1">
    <location>
        <begin position="60"/>
        <end position="85"/>
    </location>
</feature>
<gene>
    <name evidence="2" type="ORF">ATO8_08421</name>
</gene>
<dbReference type="AlphaFoldDB" id="W4HKF2"/>
<reference evidence="2 3" key="1">
    <citation type="journal article" date="2014" name="Antonie Van Leeuwenhoek">
        <title>Roseivivax atlanticus sp. nov., isolated from surface seawater of the Atlantic Ocean.</title>
        <authorList>
            <person name="Li G."/>
            <person name="Lai Q."/>
            <person name="Liu X."/>
            <person name="Sun F."/>
            <person name="Shao Z."/>
        </authorList>
    </citation>
    <scope>NUCLEOTIDE SEQUENCE [LARGE SCALE GENOMIC DNA]</scope>
    <source>
        <strain evidence="2 3">22II-s10s</strain>
    </source>
</reference>
<evidence type="ECO:0000313" key="2">
    <source>
        <dbReference type="EMBL" id="ETW13222.1"/>
    </source>
</evidence>
<name>W4HKF2_9RHOB</name>